<keyword evidence="1" id="KW-0808">Transferase</keyword>
<dbReference type="PANTHER" id="PTHR23416">
    <property type="entry name" value="SIALIC ACID SYNTHASE-RELATED"/>
    <property type="match status" value="1"/>
</dbReference>
<dbReference type="InterPro" id="IPR001451">
    <property type="entry name" value="Hexapep"/>
</dbReference>
<dbReference type="EMBL" id="JBHUKR010000007">
    <property type="protein sequence ID" value="MFD2417329.1"/>
    <property type="molecule type" value="Genomic_DNA"/>
</dbReference>
<dbReference type="InterPro" id="IPR011004">
    <property type="entry name" value="Trimer_LpxA-like_sf"/>
</dbReference>
<evidence type="ECO:0000313" key="3">
    <source>
        <dbReference type="EMBL" id="MFD2417329.1"/>
    </source>
</evidence>
<dbReference type="SUPFAM" id="SSF51161">
    <property type="entry name" value="Trimeric LpxA-like enzymes"/>
    <property type="match status" value="1"/>
</dbReference>
<name>A0ABW5FSX1_9PSEU</name>
<dbReference type="InterPro" id="IPR018357">
    <property type="entry name" value="Hexapep_transf_CS"/>
</dbReference>
<comment type="caution">
    <text evidence="3">The sequence shown here is derived from an EMBL/GenBank/DDBJ whole genome shotgun (WGS) entry which is preliminary data.</text>
</comment>
<evidence type="ECO:0000256" key="1">
    <source>
        <dbReference type="ARBA" id="ARBA00022679"/>
    </source>
</evidence>
<dbReference type="PROSITE" id="PS00101">
    <property type="entry name" value="HEXAPEP_TRANSFERASES"/>
    <property type="match status" value="1"/>
</dbReference>
<sequence length="183" mass="19748">MIVKRALSALYRLYLIKKDPVGYARRIGVEVGPGCWFPGFRAGTFGSEPYLVSLGRRVLVCGGVQFITHDGGVWLFREHHPELDVVAPISVGDDVVLGANAIVLPGVSIGSRVVVGAGSVVTRNVPDGVVVAGVPARILCGIDEYRERVLRKSVDVAELPEREKHEALKRHFAVAANRGEQDA</sequence>
<keyword evidence="4" id="KW-1185">Reference proteome</keyword>
<proteinExistence type="predicted"/>
<gene>
    <name evidence="3" type="ORF">ACFSXZ_13450</name>
</gene>
<dbReference type="RefSeq" id="WP_378264995.1">
    <property type="nucleotide sequence ID" value="NZ_JBHUKR010000007.1"/>
</dbReference>
<dbReference type="Pfam" id="PF14602">
    <property type="entry name" value="Hexapep_2"/>
    <property type="match status" value="1"/>
</dbReference>
<dbReference type="Gene3D" id="2.160.10.10">
    <property type="entry name" value="Hexapeptide repeat proteins"/>
    <property type="match status" value="1"/>
</dbReference>
<keyword evidence="2" id="KW-0677">Repeat</keyword>
<accession>A0ABW5FSX1</accession>
<reference evidence="4" key="1">
    <citation type="journal article" date="2019" name="Int. J. Syst. Evol. Microbiol.">
        <title>The Global Catalogue of Microorganisms (GCM) 10K type strain sequencing project: providing services to taxonomists for standard genome sequencing and annotation.</title>
        <authorList>
            <consortium name="The Broad Institute Genomics Platform"/>
            <consortium name="The Broad Institute Genome Sequencing Center for Infectious Disease"/>
            <person name="Wu L."/>
            <person name="Ma J."/>
        </authorList>
    </citation>
    <scope>NUCLEOTIDE SEQUENCE [LARGE SCALE GENOMIC DNA]</scope>
    <source>
        <strain evidence="4">CGMCC 4.7645</strain>
    </source>
</reference>
<dbReference type="InterPro" id="IPR051159">
    <property type="entry name" value="Hexapeptide_acetyltransf"/>
</dbReference>
<protein>
    <submittedName>
        <fullName evidence="3">DapH/DapD/GlmU-related protein</fullName>
    </submittedName>
</protein>
<organism evidence="3 4">
    <name type="scientific">Amycolatopsis pigmentata</name>
    <dbReference type="NCBI Taxonomy" id="450801"/>
    <lineage>
        <taxon>Bacteria</taxon>
        <taxon>Bacillati</taxon>
        <taxon>Actinomycetota</taxon>
        <taxon>Actinomycetes</taxon>
        <taxon>Pseudonocardiales</taxon>
        <taxon>Pseudonocardiaceae</taxon>
        <taxon>Amycolatopsis</taxon>
    </lineage>
</organism>
<dbReference type="Proteomes" id="UP001597417">
    <property type="component" value="Unassembled WGS sequence"/>
</dbReference>
<evidence type="ECO:0000313" key="4">
    <source>
        <dbReference type="Proteomes" id="UP001597417"/>
    </source>
</evidence>
<evidence type="ECO:0000256" key="2">
    <source>
        <dbReference type="ARBA" id="ARBA00022737"/>
    </source>
</evidence>